<feature type="region of interest" description="Disordered" evidence="5">
    <location>
        <begin position="283"/>
        <end position="305"/>
    </location>
</feature>
<dbReference type="EMBL" id="ADBL01000158">
    <property type="status" value="NOT_ANNOTATED_CDS"/>
    <property type="molecule type" value="Genomic_DNA"/>
</dbReference>
<reference evidence="7" key="1">
    <citation type="submission" date="2010-05" db="EMBL/GenBank/DDBJ databases">
        <title>The Genome Sequence of Magnaporthe poae strain ATCC 64411.</title>
        <authorList>
            <consortium name="The Broad Institute Genome Sequencing Platform"/>
            <consortium name="Broad Institute Genome Sequencing Center for Infectious Disease"/>
            <person name="Ma L.-J."/>
            <person name="Dead R."/>
            <person name="Young S."/>
            <person name="Zeng Q."/>
            <person name="Koehrsen M."/>
            <person name="Alvarado L."/>
            <person name="Berlin A."/>
            <person name="Chapman S.B."/>
            <person name="Chen Z."/>
            <person name="Freedman E."/>
            <person name="Gellesch M."/>
            <person name="Goldberg J."/>
            <person name="Griggs A."/>
            <person name="Gujja S."/>
            <person name="Heilman E.R."/>
            <person name="Heiman D."/>
            <person name="Hepburn T."/>
            <person name="Howarth C."/>
            <person name="Jen D."/>
            <person name="Larson L."/>
            <person name="Mehta T."/>
            <person name="Neiman D."/>
            <person name="Pearson M."/>
            <person name="Roberts A."/>
            <person name="Saif S."/>
            <person name="Shea T."/>
            <person name="Shenoy N."/>
            <person name="Sisk P."/>
            <person name="Stolte C."/>
            <person name="Sykes S."/>
            <person name="Walk T."/>
            <person name="White J."/>
            <person name="Yandava C."/>
            <person name="Haas B."/>
            <person name="Nusbaum C."/>
            <person name="Birren B."/>
        </authorList>
    </citation>
    <scope>NUCLEOTIDE SEQUENCE</scope>
    <source>
        <strain evidence="7">ATCC 64411</strain>
    </source>
</reference>
<feature type="domain" description="AAA+ ATPase" evidence="6">
    <location>
        <begin position="792"/>
        <end position="925"/>
    </location>
</feature>
<reference evidence="8" key="5">
    <citation type="submission" date="2015-06" db="UniProtKB">
        <authorList>
            <consortium name="EnsemblFungi"/>
        </authorList>
    </citation>
    <scope>IDENTIFICATION</scope>
    <source>
        <strain evidence="8">ATCC 64411</strain>
    </source>
</reference>
<dbReference type="VEuPathDB" id="FungiDB:MAPG_00669"/>
<evidence type="ECO:0000259" key="6">
    <source>
        <dbReference type="SMART" id="SM00382"/>
    </source>
</evidence>
<dbReference type="SUPFAM" id="SSF52540">
    <property type="entry name" value="P-loop containing nucleoside triphosphate hydrolases"/>
    <property type="match status" value="1"/>
</dbReference>
<feature type="region of interest" description="Disordered" evidence="5">
    <location>
        <begin position="1"/>
        <end position="92"/>
    </location>
</feature>
<protein>
    <submittedName>
        <fullName evidence="7">Katanin p60 ATPase-containing subunit</fullName>
    </submittedName>
</protein>
<feature type="compositionally biased region" description="Low complexity" evidence="5">
    <location>
        <begin position="385"/>
        <end position="400"/>
    </location>
</feature>
<gene>
    <name evidence="7" type="ORF">MAPG_00669</name>
</gene>
<dbReference type="Gene3D" id="1.10.8.60">
    <property type="match status" value="1"/>
</dbReference>
<dbReference type="STRING" id="644358.A0A0C4DLM5"/>
<dbReference type="PANTHER" id="PTHR45644">
    <property type="entry name" value="AAA ATPASE, PUTATIVE (AFU_ORTHOLOGUE AFUA_2G12920)-RELATED-RELATED"/>
    <property type="match status" value="1"/>
</dbReference>
<feature type="compositionally biased region" description="Low complexity" evidence="5">
    <location>
        <begin position="700"/>
        <end position="725"/>
    </location>
</feature>
<keyword evidence="3" id="KW-1000">Mitochondrion outer membrane</keyword>
<dbReference type="Proteomes" id="UP000011715">
    <property type="component" value="Unassembled WGS sequence"/>
</dbReference>
<dbReference type="EnsemblFungi" id="MAPG_00669T0">
    <property type="protein sequence ID" value="MAPG_00669T0"/>
    <property type="gene ID" value="MAPG_00669"/>
</dbReference>
<dbReference type="SMART" id="SM00382">
    <property type="entry name" value="AAA"/>
    <property type="match status" value="1"/>
</dbReference>
<organism evidence="8 9">
    <name type="scientific">Magnaporthiopsis poae (strain ATCC 64411 / 73-15)</name>
    <name type="common">Kentucky bluegrass fungus</name>
    <name type="synonym">Magnaporthe poae</name>
    <dbReference type="NCBI Taxonomy" id="644358"/>
    <lineage>
        <taxon>Eukaryota</taxon>
        <taxon>Fungi</taxon>
        <taxon>Dikarya</taxon>
        <taxon>Ascomycota</taxon>
        <taxon>Pezizomycotina</taxon>
        <taxon>Sordariomycetes</taxon>
        <taxon>Sordariomycetidae</taxon>
        <taxon>Magnaporthales</taxon>
        <taxon>Magnaporthaceae</taxon>
        <taxon>Magnaporthiopsis</taxon>
    </lineage>
</organism>
<dbReference type="Pfam" id="PF00004">
    <property type="entry name" value="AAA"/>
    <property type="match status" value="1"/>
</dbReference>
<dbReference type="Pfam" id="PF17862">
    <property type="entry name" value="AAA_lid_3"/>
    <property type="match status" value="1"/>
</dbReference>
<evidence type="ECO:0000256" key="5">
    <source>
        <dbReference type="SAM" id="MobiDB-lite"/>
    </source>
</evidence>
<sequence>MLLAGRRFAASSARCRPLLSRQRRPWARQHLYSSSDAAPSPQPSHEPHHALPAGPGPATSPPDSSASPPSASTVASTATSPRSRSARAARAVGSGYPPVELPQWFLDREVTLLHECHHYPKLGDYHLYKGEAGARECFLDSLLWNLDEIGWSPDSVAKTREAIDRVAKGFKVEANSANIETLISLHHQAVFLAAEAVAVVAYQVHNGALQPLESYVPPPLPFMRPSPLTRDRLRFAEQQARASSRSLVSDSVLSLSLEFGMADAFGKECVAFAESIHGQLRAATVSKSKPRPRQRHSPGTAEARAGRPIPVLAVMNYSSQAIARAMVERAASHLRADVIHLDTHTLAHITGGVLGQDLYSHKGPFSLMGYRVDELSGRLSPRITPQPETTSSPESPDSQSNADAGSGGALYTVSPNQLRTMLLGSEQGTSSPARVADWDDLKLGNALEQILNAADVKQAPLPESECPGPPDGGPRRLIVHVQDIAELTELGEGSLILSKLRAAVDRLADGGKPIILVGSTTHVVNKAWYKQLSNLVDNVNCHIHPFDCPPPHHPKSATLLGRRAVGHRNLSNLTSMLEAMLGQEVSIPLGVMASKVLEYLDRECLDLQWAHNFASALVAELPKSFSTAGPVQLPAKYLLRGLRWSLKDHRNWEKKPGYVETSPYPWPSVLAGRVSSSVSGSKTTSADGDGDGMREASSKSNNTTEYGSSSSSSNGNSSSNRSSSSIKSRIENIKLDENERQLLHCIIEPEKIKTTWDSVVCSAETKESLQALTSLVLTRPSEFSYGVLASERMAGCLLYGPPGTGKTLMGKAIAKEGGAAMLEISAAAINDRWVGASERNVRAVFTLARKLAPVVVFLDEADSLLGTREGRFRSGHREVINQFLREWDGLSETDAFIIVASNRPHDLDEAVLRRLPRKILVDLPLASNRLDMLRIMLRDEQLDPVTVSLERLAADTELYSGSDLKHLCVAAAFQAVRDTIKARDASPSPADFVFPDRRTLTGDHFARAMDEVSASVSPDTGLLKAIRKFDERFGDGQRKRKKAAAMGFAVAPYTHRAETARVRHELSNNA</sequence>
<accession>A0A0C4DLM5</accession>
<dbReference type="GO" id="GO:0016887">
    <property type="term" value="F:ATP hydrolysis activity"/>
    <property type="evidence" value="ECO:0007669"/>
    <property type="project" value="InterPro"/>
</dbReference>
<proteinExistence type="predicted"/>
<dbReference type="InterPro" id="IPR041569">
    <property type="entry name" value="AAA_lid_3"/>
</dbReference>
<feature type="region of interest" description="Disordered" evidence="5">
    <location>
        <begin position="379"/>
        <end position="410"/>
    </location>
</feature>
<dbReference type="Gene3D" id="3.40.50.300">
    <property type="entry name" value="P-loop containing nucleotide triphosphate hydrolases"/>
    <property type="match status" value="1"/>
</dbReference>
<dbReference type="InterPro" id="IPR003593">
    <property type="entry name" value="AAA+_ATPase"/>
</dbReference>
<keyword evidence="2" id="KW-0547">Nucleotide-binding</keyword>
<dbReference type="EMBL" id="GL876966">
    <property type="protein sequence ID" value="KLU81584.1"/>
    <property type="molecule type" value="Genomic_DNA"/>
</dbReference>
<dbReference type="eggNOG" id="KOG0737">
    <property type="taxonomic scope" value="Eukaryota"/>
</dbReference>
<dbReference type="AlphaFoldDB" id="A0A0C4DLM5"/>
<reference evidence="7" key="3">
    <citation type="submission" date="2011-03" db="EMBL/GenBank/DDBJ databases">
        <title>Annotation of Magnaporthe poae ATCC 64411.</title>
        <authorList>
            <person name="Ma L.-J."/>
            <person name="Dead R."/>
            <person name="Young S.K."/>
            <person name="Zeng Q."/>
            <person name="Gargeya S."/>
            <person name="Fitzgerald M."/>
            <person name="Haas B."/>
            <person name="Abouelleil A."/>
            <person name="Alvarado L."/>
            <person name="Arachchi H.M."/>
            <person name="Berlin A."/>
            <person name="Brown A."/>
            <person name="Chapman S.B."/>
            <person name="Chen Z."/>
            <person name="Dunbar C."/>
            <person name="Freedman E."/>
            <person name="Gearin G."/>
            <person name="Gellesch M."/>
            <person name="Goldberg J."/>
            <person name="Griggs A."/>
            <person name="Gujja S."/>
            <person name="Heiman D."/>
            <person name="Howarth C."/>
            <person name="Larson L."/>
            <person name="Lui A."/>
            <person name="MacDonald P.J.P."/>
            <person name="Mehta T."/>
            <person name="Montmayeur A."/>
            <person name="Murphy C."/>
            <person name="Neiman D."/>
            <person name="Pearson M."/>
            <person name="Priest M."/>
            <person name="Roberts A."/>
            <person name="Saif S."/>
            <person name="Shea T."/>
            <person name="Shenoy N."/>
            <person name="Sisk P."/>
            <person name="Stolte C."/>
            <person name="Sykes S."/>
            <person name="Yandava C."/>
            <person name="Wortman J."/>
            <person name="Nusbaum C."/>
            <person name="Birren B."/>
        </authorList>
    </citation>
    <scope>NUCLEOTIDE SEQUENCE</scope>
    <source>
        <strain evidence="7">ATCC 64411</strain>
    </source>
</reference>
<keyword evidence="3" id="KW-0496">Mitochondrion</keyword>
<feature type="compositionally biased region" description="Low complexity" evidence="5">
    <location>
        <begin position="676"/>
        <end position="686"/>
    </location>
</feature>
<evidence type="ECO:0000256" key="3">
    <source>
        <dbReference type="ARBA" id="ARBA00022787"/>
    </source>
</evidence>
<dbReference type="GO" id="GO:0005741">
    <property type="term" value="C:mitochondrial outer membrane"/>
    <property type="evidence" value="ECO:0007669"/>
    <property type="project" value="UniProtKB-SubCell"/>
</dbReference>
<dbReference type="PANTHER" id="PTHR45644:SF56">
    <property type="entry name" value="AAA ATPASE, PUTATIVE (AFU_ORTHOLOGUE AFUA_2G12920)-RELATED"/>
    <property type="match status" value="1"/>
</dbReference>
<evidence type="ECO:0000256" key="4">
    <source>
        <dbReference type="ARBA" id="ARBA00022840"/>
    </source>
</evidence>
<name>A0A0C4DLM5_MAGP6</name>
<evidence type="ECO:0000313" key="8">
    <source>
        <dbReference type="EnsemblFungi" id="MAPG_00669T0"/>
    </source>
</evidence>
<evidence type="ECO:0000313" key="9">
    <source>
        <dbReference type="Proteomes" id="UP000011715"/>
    </source>
</evidence>
<comment type="subcellular location">
    <subcellularLocation>
        <location evidence="1">Mitochondrion outer membrane</location>
        <topology evidence="1">Single-pass membrane protein</topology>
    </subcellularLocation>
</comment>
<dbReference type="GO" id="GO:0005524">
    <property type="term" value="F:ATP binding"/>
    <property type="evidence" value="ECO:0007669"/>
    <property type="project" value="UniProtKB-KW"/>
</dbReference>
<dbReference type="InterPro" id="IPR051701">
    <property type="entry name" value="Mito_OM_Translocase_MSP1"/>
</dbReference>
<evidence type="ECO:0000256" key="2">
    <source>
        <dbReference type="ARBA" id="ARBA00022741"/>
    </source>
</evidence>
<evidence type="ECO:0000256" key="1">
    <source>
        <dbReference type="ARBA" id="ARBA00004572"/>
    </source>
</evidence>
<evidence type="ECO:0000313" key="7">
    <source>
        <dbReference type="EMBL" id="KLU81584.1"/>
    </source>
</evidence>
<keyword evidence="4" id="KW-0067">ATP-binding</keyword>
<reference evidence="9" key="2">
    <citation type="submission" date="2010-05" db="EMBL/GenBank/DDBJ databases">
        <title>The genome sequence of Magnaporthe poae strain ATCC 64411.</title>
        <authorList>
            <person name="Ma L.-J."/>
            <person name="Dead R."/>
            <person name="Young S."/>
            <person name="Zeng Q."/>
            <person name="Koehrsen M."/>
            <person name="Alvarado L."/>
            <person name="Berlin A."/>
            <person name="Chapman S.B."/>
            <person name="Chen Z."/>
            <person name="Freedman E."/>
            <person name="Gellesch M."/>
            <person name="Goldberg J."/>
            <person name="Griggs A."/>
            <person name="Gujja S."/>
            <person name="Heilman E.R."/>
            <person name="Heiman D."/>
            <person name="Hepburn T."/>
            <person name="Howarth C."/>
            <person name="Jen D."/>
            <person name="Larson L."/>
            <person name="Mehta T."/>
            <person name="Neiman D."/>
            <person name="Pearson M."/>
            <person name="Roberts A."/>
            <person name="Saif S."/>
            <person name="Shea T."/>
            <person name="Shenoy N."/>
            <person name="Sisk P."/>
            <person name="Stolte C."/>
            <person name="Sykes S."/>
            <person name="Walk T."/>
            <person name="White J."/>
            <person name="Yandava C."/>
            <person name="Haas B."/>
            <person name="Nusbaum C."/>
            <person name="Birren B."/>
        </authorList>
    </citation>
    <scope>NUCLEOTIDE SEQUENCE [LARGE SCALE GENOMIC DNA]</scope>
    <source>
        <strain evidence="9">ATCC 64411 / 73-15</strain>
    </source>
</reference>
<keyword evidence="3" id="KW-0472">Membrane</keyword>
<keyword evidence="9" id="KW-1185">Reference proteome</keyword>
<dbReference type="InterPro" id="IPR003959">
    <property type="entry name" value="ATPase_AAA_core"/>
</dbReference>
<feature type="region of interest" description="Disordered" evidence="5">
    <location>
        <begin position="676"/>
        <end position="725"/>
    </location>
</feature>
<reference evidence="8" key="4">
    <citation type="journal article" date="2015" name="G3 (Bethesda)">
        <title>Genome sequences of three phytopathogenic species of the Magnaporthaceae family of fungi.</title>
        <authorList>
            <person name="Okagaki L.H."/>
            <person name="Nunes C.C."/>
            <person name="Sailsbery J."/>
            <person name="Clay B."/>
            <person name="Brown D."/>
            <person name="John T."/>
            <person name="Oh Y."/>
            <person name="Young N."/>
            <person name="Fitzgerald M."/>
            <person name="Haas B.J."/>
            <person name="Zeng Q."/>
            <person name="Young S."/>
            <person name="Adiconis X."/>
            <person name="Fan L."/>
            <person name="Levin J.Z."/>
            <person name="Mitchell T.K."/>
            <person name="Okubara P.A."/>
            <person name="Farman M.L."/>
            <person name="Kohn L.M."/>
            <person name="Birren B."/>
            <person name="Ma L.-J."/>
            <person name="Dean R.A."/>
        </authorList>
    </citation>
    <scope>NUCLEOTIDE SEQUENCE</scope>
    <source>
        <strain evidence="8">ATCC 64411 / 73-15</strain>
    </source>
</reference>
<dbReference type="OrthoDB" id="39734at2759"/>
<dbReference type="OMA" id="IFMHATD"/>
<feature type="compositionally biased region" description="Low complexity" evidence="5">
    <location>
        <begin position="61"/>
        <end position="92"/>
    </location>
</feature>
<dbReference type="InterPro" id="IPR027417">
    <property type="entry name" value="P-loop_NTPase"/>
</dbReference>